<dbReference type="GO" id="GO:0005829">
    <property type="term" value="C:cytosol"/>
    <property type="evidence" value="ECO:0007669"/>
    <property type="project" value="TreeGrafter"/>
</dbReference>
<evidence type="ECO:0000313" key="12">
    <source>
        <dbReference type="EMBL" id="RKR03775.1"/>
    </source>
</evidence>
<gene>
    <name evidence="12" type="ORF">C7435_0214</name>
</gene>
<evidence type="ECO:0000256" key="8">
    <source>
        <dbReference type="ARBA" id="ARBA00023304"/>
    </source>
</evidence>
<protein>
    <recommendedName>
        <fullName evidence="7">Probable branched-chain-amino-acid aminotransferase</fullName>
        <ecNumber evidence="6">2.6.1.42</ecNumber>
    </recommendedName>
</protein>
<comment type="pathway">
    <text evidence="3">Amino-acid biosynthesis; L-valine biosynthesis; L-valine from pyruvate: step 4/4.</text>
</comment>
<name>A0A495DLI4_9PROT</name>
<keyword evidence="8" id="KW-0100">Branched-chain amino acid biosynthesis</keyword>
<dbReference type="PANTHER" id="PTHR42743:SF11">
    <property type="entry name" value="AMINODEOXYCHORISMATE LYASE"/>
    <property type="match status" value="1"/>
</dbReference>
<dbReference type="GO" id="GO:0004084">
    <property type="term" value="F:branched-chain-amino-acid transaminase activity"/>
    <property type="evidence" value="ECO:0007669"/>
    <property type="project" value="UniProtKB-EC"/>
</dbReference>
<dbReference type="InterPro" id="IPR050571">
    <property type="entry name" value="Class-IV_PLP-Dep_Aminotrnsfr"/>
</dbReference>
<dbReference type="CDD" id="cd00449">
    <property type="entry name" value="PLPDE_IV"/>
    <property type="match status" value="1"/>
</dbReference>
<comment type="catalytic activity">
    <reaction evidence="10">
        <text>L-isoleucine + 2-oxoglutarate = (S)-3-methyl-2-oxopentanoate + L-glutamate</text>
        <dbReference type="Rhea" id="RHEA:24801"/>
        <dbReference type="ChEBI" id="CHEBI:16810"/>
        <dbReference type="ChEBI" id="CHEBI:29985"/>
        <dbReference type="ChEBI" id="CHEBI:35146"/>
        <dbReference type="ChEBI" id="CHEBI:58045"/>
        <dbReference type="EC" id="2.6.1.42"/>
    </reaction>
</comment>
<dbReference type="InterPro" id="IPR043132">
    <property type="entry name" value="BCAT-like_C"/>
</dbReference>
<evidence type="ECO:0000256" key="5">
    <source>
        <dbReference type="ARBA" id="ARBA00009320"/>
    </source>
</evidence>
<comment type="function">
    <text evidence="1">Acts on leucine, isoleucine and valine.</text>
</comment>
<dbReference type="Proteomes" id="UP000273675">
    <property type="component" value="Unassembled WGS sequence"/>
</dbReference>
<evidence type="ECO:0000256" key="9">
    <source>
        <dbReference type="ARBA" id="ARBA00048212"/>
    </source>
</evidence>
<dbReference type="AlphaFoldDB" id="A0A495DLI4"/>
<evidence type="ECO:0000256" key="4">
    <source>
        <dbReference type="ARBA" id="ARBA00005072"/>
    </source>
</evidence>
<dbReference type="GO" id="GO:0016829">
    <property type="term" value="F:lyase activity"/>
    <property type="evidence" value="ECO:0007669"/>
    <property type="project" value="UniProtKB-KW"/>
</dbReference>
<dbReference type="SUPFAM" id="SSF56752">
    <property type="entry name" value="D-aminoacid aminotransferase-like PLP-dependent enzymes"/>
    <property type="match status" value="1"/>
</dbReference>
<dbReference type="InterPro" id="IPR043131">
    <property type="entry name" value="BCAT-like_N"/>
</dbReference>
<dbReference type="PANTHER" id="PTHR42743">
    <property type="entry name" value="AMINO-ACID AMINOTRANSFERASE"/>
    <property type="match status" value="1"/>
</dbReference>
<dbReference type="InterPro" id="IPR036038">
    <property type="entry name" value="Aminotransferase-like"/>
</dbReference>
<accession>A0A495DLI4</accession>
<keyword evidence="12" id="KW-0456">Lyase</keyword>
<evidence type="ECO:0000256" key="1">
    <source>
        <dbReference type="ARBA" id="ARBA00003109"/>
    </source>
</evidence>
<evidence type="ECO:0000313" key="13">
    <source>
        <dbReference type="Proteomes" id="UP000273675"/>
    </source>
</evidence>
<reference evidence="12 13" key="1">
    <citation type="submission" date="2018-10" db="EMBL/GenBank/DDBJ databases">
        <title>Genomic Encyclopedia of Type Strains, Phase IV (KMG-IV): sequencing the most valuable type-strain genomes for metagenomic binning, comparative biology and taxonomic classification.</title>
        <authorList>
            <person name="Goeker M."/>
        </authorList>
    </citation>
    <scope>NUCLEOTIDE SEQUENCE [LARGE SCALE GENOMIC DNA]</scope>
    <source>
        <strain evidence="12 13">DSM 4734</strain>
    </source>
</reference>
<keyword evidence="12" id="KW-0032">Aminotransferase</keyword>
<comment type="catalytic activity">
    <reaction evidence="9">
        <text>L-valine + 2-oxoglutarate = 3-methyl-2-oxobutanoate + L-glutamate</text>
        <dbReference type="Rhea" id="RHEA:24813"/>
        <dbReference type="ChEBI" id="CHEBI:11851"/>
        <dbReference type="ChEBI" id="CHEBI:16810"/>
        <dbReference type="ChEBI" id="CHEBI:29985"/>
        <dbReference type="ChEBI" id="CHEBI:57762"/>
        <dbReference type="EC" id="2.6.1.42"/>
    </reaction>
</comment>
<comment type="catalytic activity">
    <reaction evidence="11">
        <text>L-leucine + 2-oxoglutarate = 4-methyl-2-oxopentanoate + L-glutamate</text>
        <dbReference type="Rhea" id="RHEA:18321"/>
        <dbReference type="ChEBI" id="CHEBI:16810"/>
        <dbReference type="ChEBI" id="CHEBI:17865"/>
        <dbReference type="ChEBI" id="CHEBI:29985"/>
        <dbReference type="ChEBI" id="CHEBI:57427"/>
        <dbReference type="EC" id="2.6.1.42"/>
    </reaction>
</comment>
<dbReference type="GO" id="GO:0009082">
    <property type="term" value="P:branched-chain amino acid biosynthetic process"/>
    <property type="evidence" value="ECO:0007669"/>
    <property type="project" value="UniProtKB-KW"/>
</dbReference>
<keyword evidence="12" id="KW-0808">Transferase</keyword>
<evidence type="ECO:0000256" key="10">
    <source>
        <dbReference type="ARBA" id="ARBA00048798"/>
    </source>
</evidence>
<dbReference type="Pfam" id="PF01063">
    <property type="entry name" value="Aminotran_4"/>
    <property type="match status" value="1"/>
</dbReference>
<dbReference type="InterPro" id="IPR001544">
    <property type="entry name" value="Aminotrans_IV"/>
</dbReference>
<dbReference type="EMBL" id="RBIM01000001">
    <property type="protein sequence ID" value="RKR03775.1"/>
    <property type="molecule type" value="Genomic_DNA"/>
</dbReference>
<evidence type="ECO:0000256" key="7">
    <source>
        <dbReference type="ARBA" id="ARBA00014472"/>
    </source>
</evidence>
<dbReference type="Gene3D" id="3.20.10.10">
    <property type="entry name" value="D-amino Acid Aminotransferase, subunit A, domain 2"/>
    <property type="match status" value="1"/>
</dbReference>
<dbReference type="EC" id="2.6.1.42" evidence="6"/>
<evidence type="ECO:0000256" key="6">
    <source>
        <dbReference type="ARBA" id="ARBA00013053"/>
    </source>
</evidence>
<dbReference type="Gene3D" id="3.30.470.10">
    <property type="match status" value="1"/>
</dbReference>
<dbReference type="OrthoDB" id="9805628at2"/>
<evidence type="ECO:0000256" key="11">
    <source>
        <dbReference type="ARBA" id="ARBA00049229"/>
    </source>
</evidence>
<comment type="caution">
    <text evidence="12">The sequence shown here is derived from an EMBL/GenBank/DDBJ whole genome shotgun (WGS) entry which is preliminary data.</text>
</comment>
<comment type="pathway">
    <text evidence="4">Amino-acid biosynthesis; L-leucine biosynthesis; L-leucine from 3-methyl-2-oxobutanoate: step 4/4.</text>
</comment>
<proteinExistence type="inferred from homology"/>
<comment type="similarity">
    <text evidence="5">Belongs to the class-IV pyridoxal-phosphate-dependent aminotransferase family.</text>
</comment>
<sequence length="266" mass="27814">MNGIAFKDGEWIETARTGWSLADRGGLLGDGLFETLHVIKGKAVRFDRHMTRLARSAAELGLPGPHDADGMAGLIEELVARNALKDAMVRLTLTAGPGPRGLERPDELVPSLTLTASPRAAPPASIALSLSEIRRSPASLAARHKTLSYMDNIQARRQARGQGADMALLLDTRGHVSGGDSANVFWLIAGEVYTPATACGVLAGTVRAEILDSMPVETGAFGLDVLEGAEAVFVTNAAFGAVPVATLDGRALGTGELPARIKALFA</sequence>
<organism evidence="12 13">
    <name type="scientific">Maricaulis maris</name>
    <dbReference type="NCBI Taxonomy" id="74318"/>
    <lineage>
        <taxon>Bacteria</taxon>
        <taxon>Pseudomonadati</taxon>
        <taxon>Pseudomonadota</taxon>
        <taxon>Alphaproteobacteria</taxon>
        <taxon>Maricaulales</taxon>
        <taxon>Maricaulaceae</taxon>
        <taxon>Maricaulis</taxon>
    </lineage>
</organism>
<evidence type="ECO:0000256" key="3">
    <source>
        <dbReference type="ARBA" id="ARBA00004931"/>
    </source>
</evidence>
<evidence type="ECO:0000256" key="2">
    <source>
        <dbReference type="ARBA" id="ARBA00004824"/>
    </source>
</evidence>
<comment type="pathway">
    <text evidence="2">Amino-acid biosynthesis; L-isoleucine biosynthesis; L-isoleucine from 2-oxobutanoate: step 4/4.</text>
</comment>
<dbReference type="RefSeq" id="WP_121209700.1">
    <property type="nucleotide sequence ID" value="NZ_RBIM01000001.1"/>
</dbReference>
<keyword evidence="8" id="KW-0028">Amino-acid biosynthesis</keyword>